<dbReference type="AlphaFoldDB" id="A0A1F7XV19"/>
<comment type="caution">
    <text evidence="2">The sequence shown here is derived from an EMBL/GenBank/DDBJ whole genome shotgun (WGS) entry which is preliminary data.</text>
</comment>
<organism evidence="2 3">
    <name type="scientific">Candidatus Woesebacteria bacterium RIFCSPHIGHO2_01_FULL_37_10</name>
    <dbReference type="NCBI Taxonomy" id="1802489"/>
    <lineage>
        <taxon>Bacteria</taxon>
        <taxon>Candidatus Woeseibacteriota</taxon>
    </lineage>
</organism>
<name>A0A1F7XV19_9BACT</name>
<evidence type="ECO:0000313" key="3">
    <source>
        <dbReference type="Proteomes" id="UP000178446"/>
    </source>
</evidence>
<gene>
    <name evidence="2" type="ORF">A2685_02075</name>
</gene>
<proteinExistence type="predicted"/>
<reference evidence="2 3" key="1">
    <citation type="journal article" date="2016" name="Nat. Commun.">
        <title>Thousands of microbial genomes shed light on interconnected biogeochemical processes in an aquifer system.</title>
        <authorList>
            <person name="Anantharaman K."/>
            <person name="Brown C.T."/>
            <person name="Hug L.A."/>
            <person name="Sharon I."/>
            <person name="Castelle C.J."/>
            <person name="Probst A.J."/>
            <person name="Thomas B.C."/>
            <person name="Singh A."/>
            <person name="Wilkins M.J."/>
            <person name="Karaoz U."/>
            <person name="Brodie E.L."/>
            <person name="Williams K.H."/>
            <person name="Hubbard S.S."/>
            <person name="Banfield J.F."/>
        </authorList>
    </citation>
    <scope>NUCLEOTIDE SEQUENCE [LARGE SCALE GENOMIC DNA]</scope>
</reference>
<feature type="region of interest" description="Disordered" evidence="1">
    <location>
        <begin position="52"/>
        <end position="71"/>
    </location>
</feature>
<sequence>MPIEQYFPQLTDEQRRAKKGGSGKPQLTAVNYEIPSGELFPALTDEQRALKKRVTKDPSTPEKVLGFEKSL</sequence>
<evidence type="ECO:0000313" key="2">
    <source>
        <dbReference type="EMBL" id="OGM18861.1"/>
    </source>
</evidence>
<evidence type="ECO:0000256" key="1">
    <source>
        <dbReference type="SAM" id="MobiDB-lite"/>
    </source>
</evidence>
<protein>
    <submittedName>
        <fullName evidence="2">Uncharacterized protein</fullName>
    </submittedName>
</protein>
<dbReference type="EMBL" id="MGGB01000030">
    <property type="protein sequence ID" value="OGM18861.1"/>
    <property type="molecule type" value="Genomic_DNA"/>
</dbReference>
<feature type="region of interest" description="Disordered" evidence="1">
    <location>
        <begin position="1"/>
        <end position="28"/>
    </location>
</feature>
<accession>A0A1F7XV19</accession>
<dbReference type="Proteomes" id="UP000178446">
    <property type="component" value="Unassembled WGS sequence"/>
</dbReference>